<accession>A0ABX3KZZ4</accession>
<dbReference type="InterPro" id="IPR033900">
    <property type="entry name" value="Gram_neg_porin_domain"/>
</dbReference>
<protein>
    <recommendedName>
        <fullName evidence="1">Porin domain-containing protein</fullName>
    </recommendedName>
</protein>
<name>A0ABX3KZZ4_9PAST</name>
<reference evidence="2 3" key="1">
    <citation type="submission" date="2016-10" db="EMBL/GenBank/DDBJ databases">
        <title>Rodentibacter gen. nov. and new species.</title>
        <authorList>
            <person name="Christensen H."/>
        </authorList>
    </citation>
    <scope>NUCLEOTIDE SEQUENCE [LARGE SCALE GENOMIC DNA]</scope>
    <source>
        <strain evidence="2 3">1998236014</strain>
    </source>
</reference>
<comment type="caution">
    <text evidence="2">The sequence shown here is derived from an EMBL/GenBank/DDBJ whole genome shotgun (WGS) entry which is preliminary data.</text>
</comment>
<dbReference type="InterPro" id="IPR023614">
    <property type="entry name" value="Porin_dom_sf"/>
</dbReference>
<dbReference type="Pfam" id="PF13609">
    <property type="entry name" value="Porin_4"/>
    <property type="match status" value="1"/>
</dbReference>
<keyword evidence="3" id="KW-1185">Reference proteome</keyword>
<dbReference type="Proteomes" id="UP000188820">
    <property type="component" value="Unassembled WGS sequence"/>
</dbReference>
<feature type="domain" description="Porin" evidence="1">
    <location>
        <begin position="16"/>
        <end position="85"/>
    </location>
</feature>
<dbReference type="Gene3D" id="2.40.160.10">
    <property type="entry name" value="Porin"/>
    <property type="match status" value="1"/>
</dbReference>
<evidence type="ECO:0000313" key="2">
    <source>
        <dbReference type="EMBL" id="OOF71202.1"/>
    </source>
</evidence>
<proteinExistence type="predicted"/>
<evidence type="ECO:0000313" key="3">
    <source>
        <dbReference type="Proteomes" id="UP000188820"/>
    </source>
</evidence>
<evidence type="ECO:0000259" key="1">
    <source>
        <dbReference type="Pfam" id="PF13609"/>
    </source>
</evidence>
<sequence length="138" mass="15113">MADYTYELGAIVKVVGAHNKALHFKSAKFNGFNFGADYFFGDQNKTNSDGSKHTDVGRGFNLVAFYETKFGDISFKVEGGYGELRMKDTKIMTKEINCRSSDGTIILADGTVIRSLDNSASCNRMVSKPVNISKNAMG</sequence>
<organism evidence="2 3">
    <name type="scientific">Rodentibacter caecimuris</name>
    <dbReference type="NCBI Taxonomy" id="1796644"/>
    <lineage>
        <taxon>Bacteria</taxon>
        <taxon>Pseudomonadati</taxon>
        <taxon>Pseudomonadota</taxon>
        <taxon>Gammaproteobacteria</taxon>
        <taxon>Pasteurellales</taxon>
        <taxon>Pasteurellaceae</taxon>
        <taxon>Rodentibacter</taxon>
    </lineage>
</organism>
<gene>
    <name evidence="2" type="ORF">BKG89_01465</name>
</gene>
<dbReference type="SUPFAM" id="SSF56935">
    <property type="entry name" value="Porins"/>
    <property type="match status" value="1"/>
</dbReference>
<dbReference type="EMBL" id="MLAA01000004">
    <property type="protein sequence ID" value="OOF71202.1"/>
    <property type="molecule type" value="Genomic_DNA"/>
</dbReference>